<feature type="chain" id="PRO_5005271233" description="DUF4397 domain-containing protein" evidence="2">
    <location>
        <begin position="26"/>
        <end position="268"/>
    </location>
</feature>
<dbReference type="OrthoDB" id="9783299at2"/>
<evidence type="ECO:0000256" key="1">
    <source>
        <dbReference type="SAM" id="Phobius"/>
    </source>
</evidence>
<feature type="domain" description="DUF4397" evidence="3">
    <location>
        <begin position="30"/>
        <end position="146"/>
    </location>
</feature>
<dbReference type="EMBL" id="LELK01000015">
    <property type="protein sequence ID" value="KMM35927.1"/>
    <property type="molecule type" value="Genomic_DNA"/>
</dbReference>
<evidence type="ECO:0000259" key="3">
    <source>
        <dbReference type="Pfam" id="PF14344"/>
    </source>
</evidence>
<dbReference type="AlphaFoldDB" id="A0A0J6FNH4"/>
<keyword evidence="1" id="KW-1133">Transmembrane helix</keyword>
<dbReference type="InterPro" id="IPR025510">
    <property type="entry name" value="DUF4397"/>
</dbReference>
<protein>
    <recommendedName>
        <fullName evidence="3">DUF4397 domain-containing protein</fullName>
    </recommendedName>
</protein>
<keyword evidence="1" id="KW-0812">Transmembrane</keyword>
<reference evidence="4" key="1">
    <citation type="submission" date="2015-06" db="EMBL/GenBank/DDBJ databases">
        <authorList>
            <person name="Liu B."/>
            <person name="Wang J."/>
            <person name="Zhu Y."/>
            <person name="Liu G."/>
            <person name="Chen Q."/>
            <person name="Zheng C."/>
            <person name="Che J."/>
            <person name="Ge C."/>
            <person name="Shi H."/>
            <person name="Pan Z."/>
            <person name="Liu X."/>
        </authorList>
    </citation>
    <scope>NUCLEOTIDE SEQUENCE [LARGE SCALE GENOMIC DNA]</scope>
    <source>
        <strain evidence="4">DSM 16346</strain>
    </source>
</reference>
<feature type="signal peptide" evidence="2">
    <location>
        <begin position="1"/>
        <end position="25"/>
    </location>
</feature>
<keyword evidence="1" id="KW-0472">Membrane</keyword>
<organism evidence="4 5">
    <name type="scientific">Guptibacillus hwajinpoensis</name>
    <dbReference type="NCBI Taxonomy" id="208199"/>
    <lineage>
        <taxon>Bacteria</taxon>
        <taxon>Bacillati</taxon>
        <taxon>Bacillota</taxon>
        <taxon>Bacilli</taxon>
        <taxon>Bacillales</taxon>
        <taxon>Guptibacillaceae</taxon>
        <taxon>Guptibacillus</taxon>
    </lineage>
</organism>
<keyword evidence="2" id="KW-0732">Signal</keyword>
<dbReference type="Pfam" id="PF14344">
    <property type="entry name" value="DUF4397"/>
    <property type="match status" value="1"/>
</dbReference>
<feature type="transmembrane region" description="Helical" evidence="1">
    <location>
        <begin position="244"/>
        <end position="262"/>
    </location>
</feature>
<keyword evidence="5" id="KW-1185">Reference proteome</keyword>
<comment type="caution">
    <text evidence="4">The sequence shown here is derived from an EMBL/GenBank/DDBJ whole genome shotgun (WGS) entry which is preliminary data.</text>
</comment>
<dbReference type="PATRIC" id="fig|157733.3.peg.2013"/>
<dbReference type="Proteomes" id="UP000035996">
    <property type="component" value="Unassembled WGS sequence"/>
</dbReference>
<evidence type="ECO:0000313" key="5">
    <source>
        <dbReference type="Proteomes" id="UP000035996"/>
    </source>
</evidence>
<dbReference type="STRING" id="157733.AB986_21000"/>
<gene>
    <name evidence="4" type="ORF">AB986_21000</name>
</gene>
<evidence type="ECO:0000313" key="4">
    <source>
        <dbReference type="EMBL" id="KMM35927.1"/>
    </source>
</evidence>
<dbReference type="RefSeq" id="WP_048313649.1">
    <property type="nucleotide sequence ID" value="NZ_CP119526.1"/>
</dbReference>
<name>A0A0J6FNH4_9BACL</name>
<evidence type="ECO:0000256" key="2">
    <source>
        <dbReference type="SAM" id="SignalP"/>
    </source>
</evidence>
<accession>A0A0J6FNH4</accession>
<sequence length="268" mass="28229">MLKKVMASAVAMVMMFGIIGTQAFADHHEAMVRVIHASPDAPAVDVYVDGEAVVEGAEYKQATDYMALPAGDHEIEVFPAGENGEGEPVISQSVTLEEGMKYSAAAVGKLDGISIWALGDDMEASEGKAKVRVVHASPDAPNVDVAVKDGDVLFSDVAFKSTSDYAEVDPMTVDLEVRPAGSEDVVLEIPGVELKEGYVYSVYAIGLVEGEQTLEAWPMVDATNMPSDMPKTGMGGTAQQSNTVAWALLGGAILAAGTGIYLRKKQTT</sequence>
<proteinExistence type="predicted"/>